<proteinExistence type="predicted"/>
<sequence length="113" mass="12439">MSLLAATSASHGLEGLFMRMHEMGLRPLPLPNSTGSDDGLLWHRAFPHHIDTVAAWAENYAVALRVPRQRNWSDPFTPSPVIFRCVGTLDQAVTGLATLSPYCGYPGAKHRQE</sequence>
<accession>A0A1G9GI87</accession>
<protein>
    <submittedName>
        <fullName evidence="1">Uncharacterized protein</fullName>
    </submittedName>
</protein>
<evidence type="ECO:0000313" key="2">
    <source>
        <dbReference type="Proteomes" id="UP000199682"/>
    </source>
</evidence>
<evidence type="ECO:0000313" key="1">
    <source>
        <dbReference type="EMBL" id="SDL00225.1"/>
    </source>
</evidence>
<gene>
    <name evidence="1" type="ORF">SAMN04488074_108214</name>
</gene>
<dbReference type="AlphaFoldDB" id="A0A1G9GI87"/>
<dbReference type="EMBL" id="FNET01000008">
    <property type="protein sequence ID" value="SDL00225.1"/>
    <property type="molecule type" value="Genomic_DNA"/>
</dbReference>
<organism evidence="1 2">
    <name type="scientific">Lentzea albidocapillata subsp. violacea</name>
    <dbReference type="NCBI Taxonomy" id="128104"/>
    <lineage>
        <taxon>Bacteria</taxon>
        <taxon>Bacillati</taxon>
        <taxon>Actinomycetota</taxon>
        <taxon>Actinomycetes</taxon>
        <taxon>Pseudonocardiales</taxon>
        <taxon>Pseudonocardiaceae</taxon>
        <taxon>Lentzea</taxon>
    </lineage>
</organism>
<dbReference type="Proteomes" id="UP000199682">
    <property type="component" value="Unassembled WGS sequence"/>
</dbReference>
<name>A0A1G9GI87_9PSEU</name>
<reference evidence="2" key="1">
    <citation type="submission" date="2016-10" db="EMBL/GenBank/DDBJ databases">
        <authorList>
            <person name="Varghese N."/>
            <person name="Submissions S."/>
        </authorList>
    </citation>
    <scope>NUCLEOTIDE SEQUENCE [LARGE SCALE GENOMIC DNA]</scope>
    <source>
        <strain evidence="2">DSM 44796</strain>
    </source>
</reference>